<keyword evidence="2 6" id="KW-0812">Transmembrane</keyword>
<keyword evidence="6" id="KW-0406">Ion transport</keyword>
<dbReference type="AlphaFoldDB" id="A0AAD5PZ11"/>
<comment type="similarity">
    <text evidence="5 6">Belongs to the anion channel-forming bestrophin (TC 1.A.46) family. Calcium-sensitive chloride channel subfamily.</text>
</comment>
<dbReference type="GO" id="GO:0034707">
    <property type="term" value="C:chloride channel complex"/>
    <property type="evidence" value="ECO:0007669"/>
    <property type="project" value="UniProtKB-KW"/>
</dbReference>
<keyword evidence="4 6" id="KW-0472">Membrane</keyword>
<name>A0AAD5PZ11_9CRUS</name>
<dbReference type="EMBL" id="WJBH02000001">
    <property type="protein sequence ID" value="KAI9564767.1"/>
    <property type="molecule type" value="Genomic_DNA"/>
</dbReference>
<reference evidence="7 8" key="1">
    <citation type="submission" date="2022-05" db="EMBL/GenBank/DDBJ databases">
        <title>A multi-omics perspective on studying reproductive biology in Daphnia sinensis.</title>
        <authorList>
            <person name="Jia J."/>
        </authorList>
    </citation>
    <scope>NUCLEOTIDE SEQUENCE [LARGE SCALE GENOMIC DNA]</scope>
    <source>
        <strain evidence="7 8">WSL</strain>
    </source>
</reference>
<evidence type="ECO:0000256" key="4">
    <source>
        <dbReference type="ARBA" id="ARBA00023136"/>
    </source>
</evidence>
<evidence type="ECO:0000256" key="6">
    <source>
        <dbReference type="RuleBase" id="RU363126"/>
    </source>
</evidence>
<dbReference type="InterPro" id="IPR000615">
    <property type="entry name" value="Bestrophin"/>
</dbReference>
<keyword evidence="6" id="KW-0407">Ion channel</keyword>
<evidence type="ECO:0000256" key="2">
    <source>
        <dbReference type="ARBA" id="ARBA00022692"/>
    </source>
</evidence>
<accession>A0AAD5PZ11</accession>
<dbReference type="Proteomes" id="UP000820818">
    <property type="component" value="Linkage Group LG1"/>
</dbReference>
<dbReference type="PANTHER" id="PTHR10736:SF0">
    <property type="entry name" value="BESTROPHIN HOMOLOG"/>
    <property type="match status" value="1"/>
</dbReference>
<dbReference type="InterPro" id="IPR021134">
    <property type="entry name" value="Bestrophin-like"/>
</dbReference>
<dbReference type="GO" id="GO:0005254">
    <property type="term" value="F:chloride channel activity"/>
    <property type="evidence" value="ECO:0007669"/>
    <property type="project" value="UniProtKB-KW"/>
</dbReference>
<comment type="caution">
    <text evidence="7">The sequence shown here is derived from an EMBL/GenBank/DDBJ whole genome shotgun (WGS) entry which is preliminary data.</text>
</comment>
<gene>
    <name evidence="7" type="ORF">GHT06_008508</name>
</gene>
<keyword evidence="3 6" id="KW-1133">Transmembrane helix</keyword>
<proteinExistence type="inferred from homology"/>
<evidence type="ECO:0000313" key="7">
    <source>
        <dbReference type="EMBL" id="KAI9564767.1"/>
    </source>
</evidence>
<dbReference type="Pfam" id="PF01062">
    <property type="entry name" value="Bestrophin"/>
    <property type="match status" value="1"/>
</dbReference>
<feature type="transmembrane region" description="Helical" evidence="6">
    <location>
        <begin position="60"/>
        <end position="78"/>
    </location>
</feature>
<comment type="subcellular location">
    <subcellularLocation>
        <location evidence="6">Cell membrane</location>
        <topology evidence="6">Multi-pass membrane protein</topology>
    </subcellularLocation>
    <subcellularLocation>
        <location evidence="1">Membrane</location>
    </subcellularLocation>
</comment>
<keyword evidence="8" id="KW-1185">Reference proteome</keyword>
<evidence type="ECO:0000256" key="5">
    <source>
        <dbReference type="ARBA" id="ARBA00034769"/>
    </source>
</evidence>
<comment type="function">
    <text evidence="6">Forms chloride channels.</text>
</comment>
<keyword evidence="6" id="KW-0868">Chloride</keyword>
<evidence type="ECO:0000313" key="8">
    <source>
        <dbReference type="Proteomes" id="UP000820818"/>
    </source>
</evidence>
<dbReference type="GO" id="GO:0005886">
    <property type="term" value="C:plasma membrane"/>
    <property type="evidence" value="ECO:0007669"/>
    <property type="project" value="UniProtKB-SubCell"/>
</dbReference>
<organism evidence="7 8">
    <name type="scientific">Daphnia sinensis</name>
    <dbReference type="NCBI Taxonomy" id="1820382"/>
    <lineage>
        <taxon>Eukaryota</taxon>
        <taxon>Metazoa</taxon>
        <taxon>Ecdysozoa</taxon>
        <taxon>Arthropoda</taxon>
        <taxon>Crustacea</taxon>
        <taxon>Branchiopoda</taxon>
        <taxon>Diplostraca</taxon>
        <taxon>Cladocera</taxon>
        <taxon>Anomopoda</taxon>
        <taxon>Daphniidae</taxon>
        <taxon>Daphnia</taxon>
        <taxon>Daphnia similis group</taxon>
    </lineage>
</organism>
<feature type="transmembrane region" description="Helical" evidence="6">
    <location>
        <begin position="229"/>
        <end position="248"/>
    </location>
</feature>
<keyword evidence="6" id="KW-0813">Transport</keyword>
<keyword evidence="6" id="KW-1003">Cell membrane</keyword>
<keyword evidence="6" id="KW-0869">Chloride channel</keyword>
<sequence length="266" mass="31395">MFRRNPSKLAQIRISFKTKMQLVKWLVIFLHLGTFILSRVIYNYVLQENGKAQFDNWADFFYIFPGALFIPFFAGPFLSQQTTKRNEVVDILPETRRLIELFENALKRNVPERHEKVVKFSRYVLLTWLLTMREFSKLLKDHFSNCMLIQKVLKLTDMERHALEKFEKDNIPMGDAIHGLLRTMVKHMESSCHLNTGEAKILDEAVNNFKRNCDGVPKFFERKPLTVRFTWVSCFALHAFGWLSVFGIKKEMMYFFSAKSSPPFFV</sequence>
<protein>
    <recommendedName>
        <fullName evidence="6">Bestrophin homolog</fullName>
    </recommendedName>
</protein>
<feature type="transmembrane region" description="Helical" evidence="6">
    <location>
        <begin position="21"/>
        <end position="40"/>
    </location>
</feature>
<dbReference type="PANTHER" id="PTHR10736">
    <property type="entry name" value="BESTROPHIN"/>
    <property type="match status" value="1"/>
</dbReference>
<evidence type="ECO:0000256" key="3">
    <source>
        <dbReference type="ARBA" id="ARBA00022989"/>
    </source>
</evidence>
<evidence type="ECO:0000256" key="1">
    <source>
        <dbReference type="ARBA" id="ARBA00004370"/>
    </source>
</evidence>